<keyword evidence="6 11" id="KW-0067">ATP-binding</keyword>
<keyword evidence="1 11" id="KW-0813">Transport</keyword>
<keyword evidence="3 11" id="KW-0633">Potassium transport</keyword>
<evidence type="ECO:0000256" key="10">
    <source>
        <dbReference type="ARBA" id="ARBA00023136"/>
    </source>
</evidence>
<evidence type="ECO:0000256" key="4">
    <source>
        <dbReference type="ARBA" id="ARBA00022692"/>
    </source>
</evidence>
<keyword evidence="8 11" id="KW-1133">Transmembrane helix</keyword>
<dbReference type="InterPro" id="IPR003820">
    <property type="entry name" value="KdpC"/>
</dbReference>
<sequence length="216" mass="22777">MNQTTHLQERALQERTLQERALQDRPLQERIGMRAPLLLAGITLVGFGLLYSLAGTALGRVLFPDAATGSVITRGDRIVGSALVAQPFGDARYFQPRPSAASYDPMAAAGSNQARSNPDLRKRIDEAVVAVAAREGIAAADVPAELVTQSGGGLDPHITPAGAKVQVARVAKARGLDQATVEKLVADATEAPQLGVLGQPRINVLRLNLALDALQH</sequence>
<accession>A0ABU1VRE1</accession>
<evidence type="ECO:0000256" key="2">
    <source>
        <dbReference type="ARBA" id="ARBA00022475"/>
    </source>
</evidence>
<name>A0ABU1VRE1_9GAMM</name>
<dbReference type="EMBL" id="JAVDVW010000002">
    <property type="protein sequence ID" value="MDR7100059.1"/>
    <property type="molecule type" value="Genomic_DNA"/>
</dbReference>
<proteinExistence type="inferred from homology"/>
<protein>
    <recommendedName>
        <fullName evidence="11">Potassium-transporting ATPase KdpC subunit</fullName>
    </recommendedName>
    <alternativeName>
        <fullName evidence="11">ATP phosphohydrolase [potassium-transporting] C chain</fullName>
    </alternativeName>
    <alternativeName>
        <fullName evidence="11">Potassium-binding and translocating subunit C</fullName>
    </alternativeName>
    <alternativeName>
        <fullName evidence="11">Potassium-translocating ATPase C chain</fullName>
    </alternativeName>
</protein>
<dbReference type="Proteomes" id="UP001267878">
    <property type="component" value="Unassembled WGS sequence"/>
</dbReference>
<evidence type="ECO:0000313" key="12">
    <source>
        <dbReference type="EMBL" id="MDR7100059.1"/>
    </source>
</evidence>
<comment type="function">
    <text evidence="11">Part of the high-affinity ATP-driven potassium transport (or Kdp) system, which catalyzes the hydrolysis of ATP coupled with the electrogenic transport of potassium into the cytoplasm. This subunit acts as a catalytic chaperone that increases the ATP-binding affinity of the ATP-hydrolyzing subunit KdpB by the formation of a transient KdpB/KdpC/ATP ternary complex.</text>
</comment>
<organism evidence="12 13">
    <name type="scientific">Agrilutibacter niabensis</name>
    <dbReference type="NCBI Taxonomy" id="380628"/>
    <lineage>
        <taxon>Bacteria</taxon>
        <taxon>Pseudomonadati</taxon>
        <taxon>Pseudomonadota</taxon>
        <taxon>Gammaproteobacteria</taxon>
        <taxon>Lysobacterales</taxon>
        <taxon>Lysobacteraceae</taxon>
        <taxon>Agrilutibacter</taxon>
    </lineage>
</organism>
<reference evidence="12 13" key="1">
    <citation type="submission" date="2023-07" db="EMBL/GenBank/DDBJ databases">
        <title>Sorghum-associated microbial communities from plants grown in Nebraska, USA.</title>
        <authorList>
            <person name="Schachtman D."/>
        </authorList>
    </citation>
    <scope>NUCLEOTIDE SEQUENCE [LARGE SCALE GENOMIC DNA]</scope>
    <source>
        <strain evidence="12 13">BE187</strain>
    </source>
</reference>
<dbReference type="PIRSF" id="PIRSF001296">
    <property type="entry name" value="K_ATPase_KdpC"/>
    <property type="match status" value="1"/>
</dbReference>
<keyword evidence="4 11" id="KW-0812">Transmembrane</keyword>
<evidence type="ECO:0000256" key="3">
    <source>
        <dbReference type="ARBA" id="ARBA00022538"/>
    </source>
</evidence>
<evidence type="ECO:0000313" key="13">
    <source>
        <dbReference type="Proteomes" id="UP001267878"/>
    </source>
</evidence>
<comment type="subcellular location">
    <subcellularLocation>
        <location evidence="11">Cell membrane</location>
        <topology evidence="11">Single-pass membrane protein</topology>
    </subcellularLocation>
</comment>
<evidence type="ECO:0000256" key="6">
    <source>
        <dbReference type="ARBA" id="ARBA00022840"/>
    </source>
</evidence>
<evidence type="ECO:0000256" key="8">
    <source>
        <dbReference type="ARBA" id="ARBA00022989"/>
    </source>
</evidence>
<gene>
    <name evidence="11" type="primary">kdpC</name>
    <name evidence="12" type="ORF">J2X04_002440</name>
</gene>
<evidence type="ECO:0000256" key="9">
    <source>
        <dbReference type="ARBA" id="ARBA00023065"/>
    </source>
</evidence>
<keyword evidence="13" id="KW-1185">Reference proteome</keyword>
<comment type="similarity">
    <text evidence="11">Belongs to the KdpC family.</text>
</comment>
<comment type="caution">
    <text evidence="12">The sequence shown here is derived from an EMBL/GenBank/DDBJ whole genome shotgun (WGS) entry which is preliminary data.</text>
</comment>
<comment type="subunit">
    <text evidence="11">The system is composed of three essential subunits: KdpA, KdpB and KdpC.</text>
</comment>
<dbReference type="PANTHER" id="PTHR30042">
    <property type="entry name" value="POTASSIUM-TRANSPORTING ATPASE C CHAIN"/>
    <property type="match status" value="1"/>
</dbReference>
<keyword evidence="7 11" id="KW-0630">Potassium</keyword>
<keyword evidence="2 11" id="KW-1003">Cell membrane</keyword>
<dbReference type="HAMAP" id="MF_00276">
    <property type="entry name" value="KdpC"/>
    <property type="match status" value="1"/>
</dbReference>
<dbReference type="PANTHER" id="PTHR30042:SF2">
    <property type="entry name" value="POTASSIUM-TRANSPORTING ATPASE KDPC SUBUNIT"/>
    <property type="match status" value="1"/>
</dbReference>
<evidence type="ECO:0000256" key="7">
    <source>
        <dbReference type="ARBA" id="ARBA00022958"/>
    </source>
</evidence>
<keyword evidence="5 11" id="KW-0547">Nucleotide-binding</keyword>
<dbReference type="NCBIfam" id="TIGR00681">
    <property type="entry name" value="kdpC"/>
    <property type="match status" value="1"/>
</dbReference>
<dbReference type="NCBIfam" id="NF001454">
    <property type="entry name" value="PRK00315.1"/>
    <property type="match status" value="1"/>
</dbReference>
<keyword evidence="10 11" id="KW-0472">Membrane</keyword>
<evidence type="ECO:0000256" key="5">
    <source>
        <dbReference type="ARBA" id="ARBA00022741"/>
    </source>
</evidence>
<dbReference type="Pfam" id="PF02669">
    <property type="entry name" value="KdpC"/>
    <property type="match status" value="1"/>
</dbReference>
<keyword evidence="9 11" id="KW-0406">Ion transport</keyword>
<feature type="transmembrane region" description="Helical" evidence="11">
    <location>
        <begin position="35"/>
        <end position="54"/>
    </location>
</feature>
<evidence type="ECO:0000256" key="1">
    <source>
        <dbReference type="ARBA" id="ARBA00022448"/>
    </source>
</evidence>
<evidence type="ECO:0000256" key="11">
    <source>
        <dbReference type="HAMAP-Rule" id="MF_00276"/>
    </source>
</evidence>